<protein>
    <recommendedName>
        <fullName evidence="4">Peptidase M12A domain-containing protein</fullName>
    </recommendedName>
</protein>
<dbReference type="EMBL" id="MU827464">
    <property type="protein sequence ID" value="KAJ7348764.1"/>
    <property type="molecule type" value="Genomic_DNA"/>
</dbReference>
<evidence type="ECO:0000313" key="5">
    <source>
        <dbReference type="EMBL" id="KAJ7348764.1"/>
    </source>
</evidence>
<feature type="region of interest" description="Disordered" evidence="2">
    <location>
        <begin position="65"/>
        <end position="85"/>
    </location>
</feature>
<reference evidence="5" key="1">
    <citation type="submission" date="2023-01" db="EMBL/GenBank/DDBJ databases">
        <title>Genome assembly of the deep-sea coral Lophelia pertusa.</title>
        <authorList>
            <person name="Herrera S."/>
            <person name="Cordes E."/>
        </authorList>
    </citation>
    <scope>NUCLEOTIDE SEQUENCE</scope>
    <source>
        <strain evidence="5">USNM1676648</strain>
        <tissue evidence="5">Polyp</tissue>
    </source>
</reference>
<evidence type="ECO:0000256" key="3">
    <source>
        <dbReference type="SAM" id="SignalP"/>
    </source>
</evidence>
<evidence type="ECO:0000256" key="2">
    <source>
        <dbReference type="SAM" id="MobiDB-lite"/>
    </source>
</evidence>
<proteinExistence type="predicted"/>
<comment type="caution">
    <text evidence="5">The sequence shown here is derived from an EMBL/GenBank/DDBJ whole genome shotgun (WGS) entry which is preliminary data.</text>
</comment>
<feature type="signal peptide" evidence="3">
    <location>
        <begin position="1"/>
        <end position="21"/>
    </location>
</feature>
<sequence>MAKGFLLGLGVFLVSFAIGECLKNKGAMEQILEANMKPDANHSPPGKHLSFYEGDIRLTKKQTENLKKYGDPTKGSADSRAASNVDSERWPNAVIPYTFDCSIGKFTNIVTS</sequence>
<dbReference type="GO" id="GO:0004222">
    <property type="term" value="F:metalloendopeptidase activity"/>
    <property type="evidence" value="ECO:0007669"/>
    <property type="project" value="InterPro"/>
</dbReference>
<keyword evidence="6" id="KW-1185">Reference proteome</keyword>
<dbReference type="Proteomes" id="UP001163046">
    <property type="component" value="Unassembled WGS sequence"/>
</dbReference>
<organism evidence="5 6">
    <name type="scientific">Desmophyllum pertusum</name>
    <dbReference type="NCBI Taxonomy" id="174260"/>
    <lineage>
        <taxon>Eukaryota</taxon>
        <taxon>Metazoa</taxon>
        <taxon>Cnidaria</taxon>
        <taxon>Anthozoa</taxon>
        <taxon>Hexacorallia</taxon>
        <taxon>Scleractinia</taxon>
        <taxon>Caryophylliina</taxon>
        <taxon>Caryophylliidae</taxon>
        <taxon>Desmophyllum</taxon>
    </lineage>
</organism>
<accession>A0A9W9YHM1</accession>
<keyword evidence="3" id="KW-0732">Signal</keyword>
<dbReference type="GO" id="GO:0006508">
    <property type="term" value="P:proteolysis"/>
    <property type="evidence" value="ECO:0007669"/>
    <property type="project" value="InterPro"/>
</dbReference>
<dbReference type="AlphaFoldDB" id="A0A9W9YHM1"/>
<evidence type="ECO:0000256" key="1">
    <source>
        <dbReference type="PROSITE-ProRule" id="PRU01211"/>
    </source>
</evidence>
<evidence type="ECO:0000313" key="6">
    <source>
        <dbReference type="Proteomes" id="UP001163046"/>
    </source>
</evidence>
<dbReference type="InterPro" id="IPR001506">
    <property type="entry name" value="Peptidase_M12A"/>
</dbReference>
<gene>
    <name evidence="5" type="ORF">OS493_039187</name>
</gene>
<evidence type="ECO:0000259" key="4">
    <source>
        <dbReference type="PROSITE" id="PS51864"/>
    </source>
</evidence>
<dbReference type="PROSITE" id="PS51864">
    <property type="entry name" value="ASTACIN"/>
    <property type="match status" value="1"/>
</dbReference>
<name>A0A9W9YHM1_9CNID</name>
<feature type="domain" description="Peptidase M12A" evidence="4">
    <location>
        <begin position="80"/>
        <end position="112"/>
    </location>
</feature>
<feature type="chain" id="PRO_5041000263" description="Peptidase M12A domain-containing protein" evidence="3">
    <location>
        <begin position="22"/>
        <end position="112"/>
    </location>
</feature>
<comment type="caution">
    <text evidence="1">Lacks conserved residue(s) required for the propagation of feature annotation.</text>
</comment>
<dbReference type="OrthoDB" id="6004362at2759"/>